<accession>A0ABR3GJE1</accession>
<gene>
    <name evidence="6" type="ORF">Q9L58_004958</name>
</gene>
<dbReference type="Proteomes" id="UP001447188">
    <property type="component" value="Unassembled WGS sequence"/>
</dbReference>
<sequence length="210" mass="22605">MPSLYFLLPRHSDSGREEATAMSDFTLHSSTSSESSSSAHMEDMSSSSAHSMGAMTFHASINDPLFSTSWTPSTTGQYAGTIIFILALGFTYRFIAAYQSVLEHRWGQAEKARKSLITGSTGSQDSGIDSPKAQQAQARQSEVQAGLWGGKSWRWSVDGPRSGLAVVSAGVGYLLMLVVMTMNVGYFMAVLGGVFLGEMVWGRWTKGAGH</sequence>
<reference evidence="6 7" key="1">
    <citation type="submission" date="2024-02" db="EMBL/GenBank/DDBJ databases">
        <title>Discinaceae phylogenomics.</title>
        <authorList>
            <person name="Dirks A.C."/>
            <person name="James T.Y."/>
        </authorList>
    </citation>
    <scope>NUCLEOTIDE SEQUENCE [LARGE SCALE GENOMIC DNA]</scope>
    <source>
        <strain evidence="6 7">ACD0624</strain>
    </source>
</reference>
<keyword evidence="2 4" id="KW-1133">Transmembrane helix</keyword>
<dbReference type="PANTHER" id="PTHR12483:SF120">
    <property type="entry name" value="HIGH-AFFINITY COPPER TRANSPORTER CTRA2"/>
    <property type="match status" value="1"/>
</dbReference>
<dbReference type="InterPro" id="IPR007274">
    <property type="entry name" value="Cop_transporter"/>
</dbReference>
<evidence type="ECO:0000256" key="5">
    <source>
        <dbReference type="SAM" id="MobiDB-lite"/>
    </source>
</evidence>
<keyword evidence="3 4" id="KW-0472">Membrane</keyword>
<comment type="subcellular location">
    <subcellularLocation>
        <location evidence="4">Membrane</location>
        <topology evidence="4">Multi-pass membrane protein</topology>
    </subcellularLocation>
</comment>
<evidence type="ECO:0000256" key="2">
    <source>
        <dbReference type="ARBA" id="ARBA00022989"/>
    </source>
</evidence>
<dbReference type="EMBL" id="JBBBZM010000057">
    <property type="protein sequence ID" value="KAL0636052.1"/>
    <property type="molecule type" value="Genomic_DNA"/>
</dbReference>
<proteinExistence type="inferred from homology"/>
<keyword evidence="7" id="KW-1185">Reference proteome</keyword>
<organism evidence="6 7">
    <name type="scientific">Discina gigas</name>
    <dbReference type="NCBI Taxonomy" id="1032678"/>
    <lineage>
        <taxon>Eukaryota</taxon>
        <taxon>Fungi</taxon>
        <taxon>Dikarya</taxon>
        <taxon>Ascomycota</taxon>
        <taxon>Pezizomycotina</taxon>
        <taxon>Pezizomycetes</taxon>
        <taxon>Pezizales</taxon>
        <taxon>Discinaceae</taxon>
        <taxon>Discina</taxon>
    </lineage>
</organism>
<name>A0ABR3GJE1_9PEZI</name>
<evidence type="ECO:0000256" key="3">
    <source>
        <dbReference type="ARBA" id="ARBA00023136"/>
    </source>
</evidence>
<feature type="region of interest" description="Disordered" evidence="5">
    <location>
        <begin position="26"/>
        <end position="45"/>
    </location>
</feature>
<feature type="transmembrane region" description="Helical" evidence="4">
    <location>
        <begin position="76"/>
        <end position="95"/>
    </location>
</feature>
<keyword evidence="4" id="KW-0406">Ion transport</keyword>
<comment type="similarity">
    <text evidence="4">Belongs to the copper transporter (Ctr) (TC 1.A.56) family. SLC31A subfamily.</text>
</comment>
<evidence type="ECO:0000313" key="7">
    <source>
        <dbReference type="Proteomes" id="UP001447188"/>
    </source>
</evidence>
<evidence type="ECO:0000313" key="6">
    <source>
        <dbReference type="EMBL" id="KAL0636052.1"/>
    </source>
</evidence>
<dbReference type="Pfam" id="PF04145">
    <property type="entry name" value="Ctr"/>
    <property type="match status" value="1"/>
</dbReference>
<keyword evidence="1 4" id="KW-0812">Transmembrane</keyword>
<comment type="caution">
    <text evidence="6">The sequence shown here is derived from an EMBL/GenBank/DDBJ whole genome shotgun (WGS) entry which is preliminary data.</text>
</comment>
<dbReference type="PANTHER" id="PTHR12483">
    <property type="entry name" value="SOLUTE CARRIER FAMILY 31 COPPER TRANSPORTERS"/>
    <property type="match status" value="1"/>
</dbReference>
<evidence type="ECO:0000256" key="4">
    <source>
        <dbReference type="RuleBase" id="RU367022"/>
    </source>
</evidence>
<protein>
    <recommendedName>
        <fullName evidence="4">Copper transport protein</fullName>
    </recommendedName>
</protein>
<evidence type="ECO:0000256" key="1">
    <source>
        <dbReference type="ARBA" id="ARBA00022692"/>
    </source>
</evidence>
<feature type="region of interest" description="Disordered" evidence="5">
    <location>
        <begin position="117"/>
        <end position="136"/>
    </location>
</feature>
<keyword evidence="4" id="KW-0186">Copper</keyword>
<keyword evidence="4" id="KW-0187">Copper transport</keyword>
<keyword evidence="4" id="KW-0813">Transport</keyword>